<accession>A0AA38Y8L1</accession>
<dbReference type="SUPFAM" id="SSF53448">
    <property type="entry name" value="Nucleotide-diphospho-sugar transferases"/>
    <property type="match status" value="1"/>
</dbReference>
<dbReference type="EMBL" id="JAPDRN010000023">
    <property type="protein sequence ID" value="KAJ9637921.1"/>
    <property type="molecule type" value="Genomic_DNA"/>
</dbReference>
<reference evidence="2" key="1">
    <citation type="submission" date="2022-10" db="EMBL/GenBank/DDBJ databases">
        <title>Culturing micro-colonial fungi from biological soil crusts in the Mojave desert and describing Neophaeococcomyces mojavensis, and introducing the new genera and species Taxawa tesnikishii.</title>
        <authorList>
            <person name="Kurbessoian T."/>
            <person name="Stajich J.E."/>
        </authorList>
    </citation>
    <scope>NUCLEOTIDE SEQUENCE</scope>
    <source>
        <strain evidence="2">TK_35</strain>
    </source>
</reference>
<evidence type="ECO:0000256" key="1">
    <source>
        <dbReference type="SAM" id="MobiDB-lite"/>
    </source>
</evidence>
<comment type="caution">
    <text evidence="2">The sequence shown here is derived from an EMBL/GenBank/DDBJ whole genome shotgun (WGS) entry which is preliminary data.</text>
</comment>
<dbReference type="InterPro" id="IPR029044">
    <property type="entry name" value="Nucleotide-diphossugar_trans"/>
</dbReference>
<feature type="compositionally biased region" description="Low complexity" evidence="1">
    <location>
        <begin position="325"/>
        <end position="340"/>
    </location>
</feature>
<organism evidence="2 3">
    <name type="scientific">Knufia peltigerae</name>
    <dbReference type="NCBI Taxonomy" id="1002370"/>
    <lineage>
        <taxon>Eukaryota</taxon>
        <taxon>Fungi</taxon>
        <taxon>Dikarya</taxon>
        <taxon>Ascomycota</taxon>
        <taxon>Pezizomycotina</taxon>
        <taxon>Eurotiomycetes</taxon>
        <taxon>Chaetothyriomycetidae</taxon>
        <taxon>Chaetothyriales</taxon>
        <taxon>Trichomeriaceae</taxon>
        <taxon>Knufia</taxon>
    </lineage>
</organism>
<name>A0AA38Y8L1_9EURO</name>
<dbReference type="Gene3D" id="3.90.550.10">
    <property type="entry name" value="Spore Coat Polysaccharide Biosynthesis Protein SpsA, Chain A"/>
    <property type="match status" value="1"/>
</dbReference>
<evidence type="ECO:0008006" key="4">
    <source>
        <dbReference type="Google" id="ProtNLM"/>
    </source>
</evidence>
<dbReference type="InterPro" id="IPR050587">
    <property type="entry name" value="GNT1/Glycosyltrans_8"/>
</dbReference>
<evidence type="ECO:0000313" key="2">
    <source>
        <dbReference type="EMBL" id="KAJ9637921.1"/>
    </source>
</evidence>
<feature type="region of interest" description="Disordered" evidence="1">
    <location>
        <begin position="460"/>
        <end position="488"/>
    </location>
</feature>
<keyword evidence="3" id="KW-1185">Reference proteome</keyword>
<evidence type="ECO:0000313" key="3">
    <source>
        <dbReference type="Proteomes" id="UP001172681"/>
    </source>
</evidence>
<feature type="region of interest" description="Disordered" evidence="1">
    <location>
        <begin position="325"/>
        <end position="368"/>
    </location>
</feature>
<gene>
    <name evidence="2" type="ORF">H2204_004511</name>
</gene>
<protein>
    <recommendedName>
        <fullName evidence="4">Glycosyltransferase family 8 protein</fullName>
    </recommendedName>
</protein>
<dbReference type="AlphaFoldDB" id="A0AA38Y8L1"/>
<proteinExistence type="predicted"/>
<dbReference type="Proteomes" id="UP001172681">
    <property type="component" value="Unassembled WGS sequence"/>
</dbReference>
<dbReference type="PANTHER" id="PTHR11183">
    <property type="entry name" value="GLYCOGENIN SUBFAMILY MEMBER"/>
    <property type="match status" value="1"/>
</dbReference>
<sequence>MRYTSRTTSNIIVCIVLWLLLIHIIRLSMRCGSLGFLNLDDNDGDKISSSPLLHLDDDRGRYGQRHRHDQGNAYVFYATSNLYACSAMVNVHRLTRLFQTPHPIYMLVSRAVSASYTRKFRDSYNVTVLVHEPPQLHDGAAPYYQDVMLKLLAFGLNNLTTTIATEGAAHHRKIERVIVMDADVLVLRSLDGLFEKIGDAEGIDVAAPHAYWLGQGQRQQRQTKAMDADENGKERKGVTSAMMVINLSDTLWGRMEGALDRVRGGDRVEVYDMDLINEEFFGAGVGNTMGGGGVGMVLPGSYCTLNSHWEVQDLPSWSKFSGFEGGSRSSSSLKKSQRLSTDGGVDTRNHGNHSVTLDGTSSGDDGDRGLVDPLTSLFHEEAYLLHFTAMGKPWSVTVQNVHQSRPEAHPLFAQQFLLWRRAAKYVCPSLELGEAGWNEAVGKRYTYPTDDDNSAVVEEGEDGSFDVSGGGGGDATASPVSDTFLDDI</sequence>